<keyword evidence="3" id="KW-0285">Flavoprotein</keyword>
<evidence type="ECO:0000256" key="2">
    <source>
        <dbReference type="ARBA" id="ARBA00010790"/>
    </source>
</evidence>
<comment type="caution">
    <text evidence="8">The sequence shown here is derived from an EMBL/GenBank/DDBJ whole genome shotgun (WGS) entry which is preliminary data.</text>
</comment>
<dbReference type="PANTHER" id="PTHR42784:SF1">
    <property type="entry name" value="PYRANOSE 2-OXIDASE"/>
    <property type="match status" value="1"/>
</dbReference>
<evidence type="ECO:0000259" key="6">
    <source>
        <dbReference type="Pfam" id="PF00732"/>
    </source>
</evidence>
<name>A0ABU1BIR3_PSEHA</name>
<accession>A0ABU1BIR3</accession>
<comment type="similarity">
    <text evidence="2">Belongs to the GMC oxidoreductase family.</text>
</comment>
<feature type="domain" description="Glucose-methanol-choline oxidoreductase C-terminal" evidence="7">
    <location>
        <begin position="435"/>
        <end position="551"/>
    </location>
</feature>
<dbReference type="RefSeq" id="WP_016710349.1">
    <property type="nucleotide sequence ID" value="NZ_JAVIFY010000020.1"/>
</dbReference>
<dbReference type="InterPro" id="IPR007867">
    <property type="entry name" value="GMC_OxRtase_C"/>
</dbReference>
<dbReference type="Proteomes" id="UP001226574">
    <property type="component" value="Unassembled WGS sequence"/>
</dbReference>
<feature type="domain" description="Glucose-methanol-choline oxidoreductase N-terminal" evidence="6">
    <location>
        <begin position="58"/>
        <end position="336"/>
    </location>
</feature>
<gene>
    <name evidence="8" type="ORF">RC083_19635</name>
</gene>
<dbReference type="InterPro" id="IPR000172">
    <property type="entry name" value="GMC_OxRdtase_N"/>
</dbReference>
<dbReference type="Gene3D" id="3.50.50.60">
    <property type="entry name" value="FAD/NAD(P)-binding domain"/>
    <property type="match status" value="2"/>
</dbReference>
<dbReference type="SUPFAM" id="SSF54373">
    <property type="entry name" value="FAD-linked reductases, C-terminal domain"/>
    <property type="match status" value="1"/>
</dbReference>
<dbReference type="Pfam" id="PF00732">
    <property type="entry name" value="GMC_oxred_N"/>
    <property type="match status" value="1"/>
</dbReference>
<evidence type="ECO:0000256" key="4">
    <source>
        <dbReference type="ARBA" id="ARBA00022827"/>
    </source>
</evidence>
<evidence type="ECO:0000313" key="8">
    <source>
        <dbReference type="EMBL" id="MDQ9093789.1"/>
    </source>
</evidence>
<organism evidence="8 9">
    <name type="scientific">Pseudoalteromonas haloplanktis</name>
    <name type="common">Alteromonas haloplanktis</name>
    <dbReference type="NCBI Taxonomy" id="228"/>
    <lineage>
        <taxon>Bacteria</taxon>
        <taxon>Pseudomonadati</taxon>
        <taxon>Pseudomonadota</taxon>
        <taxon>Gammaproteobacteria</taxon>
        <taxon>Alteromonadales</taxon>
        <taxon>Pseudoalteromonadaceae</taxon>
        <taxon>Pseudoalteromonas</taxon>
    </lineage>
</organism>
<protein>
    <submittedName>
        <fullName evidence="8">GMC family oxidoreductase</fullName>
    </submittedName>
</protein>
<evidence type="ECO:0000256" key="3">
    <source>
        <dbReference type="ARBA" id="ARBA00022630"/>
    </source>
</evidence>
<dbReference type="InterPro" id="IPR036188">
    <property type="entry name" value="FAD/NAD-bd_sf"/>
</dbReference>
<reference evidence="8 9" key="1">
    <citation type="submission" date="2023-08" db="EMBL/GenBank/DDBJ databases">
        <title>Pseudoalteromonas haloplanktis LL1 genome.</title>
        <authorList>
            <person name="Wu S."/>
        </authorList>
    </citation>
    <scope>NUCLEOTIDE SEQUENCE [LARGE SCALE GENOMIC DNA]</scope>
    <source>
        <strain evidence="8 9">LL1</strain>
    </source>
</reference>
<evidence type="ECO:0000256" key="1">
    <source>
        <dbReference type="ARBA" id="ARBA00001974"/>
    </source>
</evidence>
<dbReference type="InterPro" id="IPR051473">
    <property type="entry name" value="P2Ox-like"/>
</dbReference>
<sequence>MYDVIVVGSGITGGWAAKEFCEKGFKTLVIERGRHIDHRGAEYTDMQAPWQIENRNKVPELFDEEGRYAMIERKGYFKNATKQFFIDDKEHPISYPKESPFKWIRGYQLGGRSLTWGRQSLRWGVKDFQANAKDGNGVPWPIGYEDLAPWYDYVESFIGVSANKDGLDTLPDGVFQKPWEMSCAEKFISENLKKAYSDRRLIIGRSANLTEPTKEQIELGRGQCQARAYCNRGCTFGGYFSSLSATLPAAERTGNLTVVTDSIVESVNYDDKLGKATGVTVIDAHTKEKRQYRAKVIFLCASSLGTVQILLNSKSKSFPNGIANSSGVVGHYIMDHFSGVLANAEVPGFDDKFSIGRRPIATYIPNYRHEQKDGVDFVRGFGFQGTAQNRSNTGTTAKKVGIGAAVKEQSNQTGPWRFRAIMYGEMLPNYDNHARLHSTDKDQWGIPILHIDARIRDNERKMIKQAAKDIKEILTVGGCVDIQVNEFPESKPIFVGDRVHEMGGACMGEDPKSSVLNKWAQSHDVKNLFVTDGACMSSCATQNPSLTYMAITARAADYAAKQMKQGKL</sequence>
<dbReference type="EMBL" id="JAVIFY010000020">
    <property type="protein sequence ID" value="MDQ9093789.1"/>
    <property type="molecule type" value="Genomic_DNA"/>
</dbReference>
<dbReference type="Pfam" id="PF05199">
    <property type="entry name" value="GMC_oxred_C"/>
    <property type="match status" value="1"/>
</dbReference>
<evidence type="ECO:0000256" key="5">
    <source>
        <dbReference type="ARBA" id="ARBA00023002"/>
    </source>
</evidence>
<evidence type="ECO:0000313" key="9">
    <source>
        <dbReference type="Proteomes" id="UP001226574"/>
    </source>
</evidence>
<keyword evidence="5" id="KW-0560">Oxidoreductase</keyword>
<keyword evidence="9" id="KW-1185">Reference proteome</keyword>
<dbReference type="PANTHER" id="PTHR42784">
    <property type="entry name" value="PYRANOSE 2-OXIDASE"/>
    <property type="match status" value="1"/>
</dbReference>
<comment type="cofactor">
    <cofactor evidence="1">
        <name>FAD</name>
        <dbReference type="ChEBI" id="CHEBI:57692"/>
    </cofactor>
</comment>
<keyword evidence="4" id="KW-0274">FAD</keyword>
<dbReference type="SUPFAM" id="SSF51905">
    <property type="entry name" value="FAD/NAD(P)-binding domain"/>
    <property type="match status" value="1"/>
</dbReference>
<proteinExistence type="inferred from homology"/>
<evidence type="ECO:0000259" key="7">
    <source>
        <dbReference type="Pfam" id="PF05199"/>
    </source>
</evidence>